<keyword evidence="2" id="KW-1185">Reference proteome</keyword>
<accession>A0A9W8I9W9</accession>
<reference evidence="1" key="1">
    <citation type="submission" date="2022-07" db="EMBL/GenBank/DDBJ databases">
        <title>Phylogenomic reconstructions and comparative analyses of Kickxellomycotina fungi.</title>
        <authorList>
            <person name="Reynolds N.K."/>
            <person name="Stajich J.E."/>
            <person name="Barry K."/>
            <person name="Grigoriev I.V."/>
            <person name="Crous P."/>
            <person name="Smith M.E."/>
        </authorList>
    </citation>
    <scope>NUCLEOTIDE SEQUENCE</scope>
    <source>
        <strain evidence="1">NRRL 1566</strain>
    </source>
</reference>
<proteinExistence type="predicted"/>
<feature type="non-terminal residue" evidence="1">
    <location>
        <position position="464"/>
    </location>
</feature>
<evidence type="ECO:0000313" key="1">
    <source>
        <dbReference type="EMBL" id="KAJ2845217.1"/>
    </source>
</evidence>
<comment type="caution">
    <text evidence="1">The sequence shown here is derived from an EMBL/GenBank/DDBJ whole genome shotgun (WGS) entry which is preliminary data.</text>
</comment>
<name>A0A9W8I9W9_9FUNG</name>
<dbReference type="Proteomes" id="UP001139887">
    <property type="component" value="Unassembled WGS sequence"/>
</dbReference>
<gene>
    <name evidence="1" type="ORF">IWW36_004872</name>
</gene>
<dbReference type="OrthoDB" id="2104804at2759"/>
<protein>
    <submittedName>
        <fullName evidence="1">Uncharacterized protein</fullName>
    </submittedName>
</protein>
<organism evidence="1 2">
    <name type="scientific">Coemansia brasiliensis</name>
    <dbReference type="NCBI Taxonomy" id="2650707"/>
    <lineage>
        <taxon>Eukaryota</taxon>
        <taxon>Fungi</taxon>
        <taxon>Fungi incertae sedis</taxon>
        <taxon>Zoopagomycota</taxon>
        <taxon>Kickxellomycotina</taxon>
        <taxon>Kickxellomycetes</taxon>
        <taxon>Kickxellales</taxon>
        <taxon>Kickxellaceae</taxon>
        <taxon>Coemansia</taxon>
    </lineage>
</organism>
<evidence type="ECO:0000313" key="2">
    <source>
        <dbReference type="Proteomes" id="UP001139887"/>
    </source>
</evidence>
<sequence length="464" mass="52900">MRLIVHKQDIWGNENVEDIDKQYSCAAQPIDEAIWSLSSANGTHPFAILPTAAQSGDRSILRVIAGQPVCIRVVVPPIRSPSVLARQEKDIVELFQPLPNEPTLWDSIILDAVGQKTGISIPIKLRPVQHIGMLQRNALHVYEGELHAYDTDIFSISGTVEYREGSWNYEQPSSLPAIYSPEQITVMRNMQVAVHVPKTSTFHPENHKHLPICQRADEPGRWVDASALPSTAESQGAPVFNNKVWLPYRCRLRSYSYSDFLRCLDEYRPLSPDSTGKYTIHWFGDANTRRALKKISSLGQWCSGIMASRPQCICDDSGESFRRFTGQNTVRDTLLELNDEDGGWSVRENGQMKERGLFHSQAKIYFHRWEGLTQYNGGRWQDVFRPGTIGQYPRANLVVVSLGNMDVSFTQFLEYSRQLNELVALLQAIYEDQHVVLRMPQYFCCRAPSGNPTRRMQKDRNRLY</sequence>
<dbReference type="AlphaFoldDB" id="A0A9W8I9W9"/>
<dbReference type="EMBL" id="JANBUW010000860">
    <property type="protein sequence ID" value="KAJ2845217.1"/>
    <property type="molecule type" value="Genomic_DNA"/>
</dbReference>